<keyword evidence="1" id="KW-0479">Metal-binding</keyword>
<name>A0A317CPF8_9GAMM</name>
<dbReference type="Gene3D" id="1.25.40.10">
    <property type="entry name" value="Tetratricopeptide repeat domain"/>
    <property type="match status" value="1"/>
</dbReference>
<organism evidence="3 4">
    <name type="scientific">Leucothrix pacifica</name>
    <dbReference type="NCBI Taxonomy" id="1247513"/>
    <lineage>
        <taxon>Bacteria</taxon>
        <taxon>Pseudomonadati</taxon>
        <taxon>Pseudomonadota</taxon>
        <taxon>Gammaproteobacteria</taxon>
        <taxon>Thiotrichales</taxon>
        <taxon>Thiotrichaceae</taxon>
        <taxon>Leucothrix</taxon>
    </lineage>
</organism>
<dbReference type="Pfam" id="PF18073">
    <property type="entry name" value="Zn_ribbon_LapB"/>
    <property type="match status" value="1"/>
</dbReference>
<dbReference type="AlphaFoldDB" id="A0A317CPF8"/>
<proteinExistence type="predicted"/>
<evidence type="ECO:0000259" key="2">
    <source>
        <dbReference type="Pfam" id="PF18073"/>
    </source>
</evidence>
<dbReference type="Pfam" id="PF13176">
    <property type="entry name" value="TPR_7"/>
    <property type="match status" value="1"/>
</dbReference>
<evidence type="ECO:0000256" key="1">
    <source>
        <dbReference type="ARBA" id="ARBA00022723"/>
    </source>
</evidence>
<dbReference type="SUPFAM" id="SSF48452">
    <property type="entry name" value="TPR-like"/>
    <property type="match status" value="2"/>
</dbReference>
<dbReference type="Pfam" id="PF13432">
    <property type="entry name" value="TPR_16"/>
    <property type="match status" value="1"/>
</dbReference>
<keyword evidence="4" id="KW-1185">Reference proteome</keyword>
<comment type="caution">
    <text evidence="3">The sequence shown here is derived from an EMBL/GenBank/DDBJ whole genome shotgun (WGS) entry which is preliminary data.</text>
</comment>
<dbReference type="InterPro" id="IPR019734">
    <property type="entry name" value="TPR_rpt"/>
</dbReference>
<protein>
    <recommendedName>
        <fullName evidence="2">LapB rubredoxin metal binding domain-containing protein</fullName>
    </recommendedName>
</protein>
<reference evidence="3 4" key="1">
    <citation type="submission" date="2018-05" db="EMBL/GenBank/DDBJ databases">
        <title>Leucothrix arctica sp. nov., isolated from Arctic seawater.</title>
        <authorList>
            <person name="Choi A."/>
            <person name="Baek K."/>
        </authorList>
    </citation>
    <scope>NUCLEOTIDE SEQUENCE [LARGE SCALE GENOMIC DNA]</scope>
    <source>
        <strain evidence="3 4">JCM 18388</strain>
    </source>
</reference>
<dbReference type="RefSeq" id="WP_109835960.1">
    <property type="nucleotide sequence ID" value="NZ_QGKM01000004.1"/>
</dbReference>
<dbReference type="Pfam" id="PF14559">
    <property type="entry name" value="TPR_19"/>
    <property type="match status" value="1"/>
</dbReference>
<dbReference type="EMBL" id="QGKM01000004">
    <property type="protein sequence ID" value="PWR00315.1"/>
    <property type="molecule type" value="Genomic_DNA"/>
</dbReference>
<evidence type="ECO:0000313" key="3">
    <source>
        <dbReference type="EMBL" id="PWR00315.1"/>
    </source>
</evidence>
<accession>A0A317CPF8</accession>
<gene>
    <name evidence="3" type="ORF">DKW60_01810</name>
</gene>
<sequence>MTELLFLLLPLAFYSGWRASGNSSRKKSLPEKRPLSDNFVKGVNFLLNEEPDKALDVFLNRPEIDEYTAETYLLLGNLFRNRGEVDRALSVHQNLIGRASLSREQKSTTMLALGKDFLAAGMMDRAERVFTELLQSNADDVEARQALRHIYEQTQEWQKAIEVTQAVQRLNNEDVRHLIANYYCELADEAIEKGHLQEANDHLAIAAANYPESSRVSVLRAGVEMLQHKPAEASQLYLAAAQDSPRLLGMIFAPMVDAYQQAGTIDQLQDQLLSIYEQCSDVKVLEFTLRLAIEHGLSDKVKSCLPDVLEKKQLNVRSISKALTLYNEQSIIPADQSLALIDKAVSNHLSTQPGFQCRHCGYKMHDFLWRCPACNHWDEVAHI</sequence>
<dbReference type="InterPro" id="IPR041166">
    <property type="entry name" value="Rubredoxin_2"/>
</dbReference>
<dbReference type="InterPro" id="IPR011990">
    <property type="entry name" value="TPR-like_helical_dom_sf"/>
</dbReference>
<dbReference type="GO" id="GO:0046872">
    <property type="term" value="F:metal ion binding"/>
    <property type="evidence" value="ECO:0007669"/>
    <property type="project" value="UniProtKB-KW"/>
</dbReference>
<evidence type="ECO:0000313" key="4">
    <source>
        <dbReference type="Proteomes" id="UP000245539"/>
    </source>
</evidence>
<dbReference type="Proteomes" id="UP000245539">
    <property type="component" value="Unassembled WGS sequence"/>
</dbReference>
<dbReference type="OrthoDB" id="507476at2"/>
<feature type="domain" description="LapB rubredoxin metal binding" evidence="2">
    <location>
        <begin position="355"/>
        <end position="378"/>
    </location>
</feature>